<organism evidence="1 2">
    <name type="scientific">Anaerobium acetethylicum</name>
    <dbReference type="NCBI Taxonomy" id="1619234"/>
    <lineage>
        <taxon>Bacteria</taxon>
        <taxon>Bacillati</taxon>
        <taxon>Bacillota</taxon>
        <taxon>Clostridia</taxon>
        <taxon>Lachnospirales</taxon>
        <taxon>Lachnospiraceae</taxon>
        <taxon>Anaerobium</taxon>
    </lineage>
</organism>
<name>A0A1D3TWH0_9FIRM</name>
<dbReference type="Pfam" id="PF14390">
    <property type="entry name" value="DUF4420"/>
    <property type="match status" value="1"/>
</dbReference>
<dbReference type="STRING" id="1619234.SAMN05421730_102313"/>
<dbReference type="AlphaFoldDB" id="A0A1D3TWH0"/>
<dbReference type="EMBL" id="FMKA01000023">
    <property type="protein sequence ID" value="SCP98594.1"/>
    <property type="molecule type" value="Genomic_DNA"/>
</dbReference>
<dbReference type="InterPro" id="IPR025534">
    <property type="entry name" value="DUF4420"/>
</dbReference>
<evidence type="ECO:0000313" key="2">
    <source>
        <dbReference type="Proteomes" id="UP000199315"/>
    </source>
</evidence>
<sequence>MISLTNIFDDIIADFNKSQYASSSVLSRRFILKGKSVVFISVYKYSRACEVRISIPDGVSKDTLKSLPKWKGMEERLSNIPDDNNTKQFLSFKQLDDYERKIFILVMQDIIDRIEEVENKDVVWKVKEVLAKWNTFFQFDKEYVLQENTQQGLYGELYILEKMVALKDESVLNCWTGCNAETHDFYFGRDALEVKSSSSKGPDKVKISNEFQLDDTGILGRLYLMYLKMKKSEVDGECLPDIVERIVKMLGADAKISFYDKLIKVGYMYQMPELYTVHFKIREENCYSVEEGFPKITTKTISKGIGSVDYVVSLDACNSFLITVESFYEGVDI</sequence>
<proteinExistence type="predicted"/>
<accession>A0A1D3TWH0</accession>
<keyword evidence="2" id="KW-1185">Reference proteome</keyword>
<protein>
    <submittedName>
        <fullName evidence="1">Putative PD-(D/E)XK family member</fullName>
    </submittedName>
</protein>
<evidence type="ECO:0000313" key="1">
    <source>
        <dbReference type="EMBL" id="SCP98594.1"/>
    </source>
</evidence>
<reference evidence="1 2" key="1">
    <citation type="submission" date="2016-09" db="EMBL/GenBank/DDBJ databases">
        <authorList>
            <person name="Capua I."/>
            <person name="De Benedictis P."/>
            <person name="Joannis T."/>
            <person name="Lombin L.H."/>
            <person name="Cattoli G."/>
        </authorList>
    </citation>
    <scope>NUCLEOTIDE SEQUENCE [LARGE SCALE GENOMIC DNA]</scope>
    <source>
        <strain evidence="1 2">GluBS11</strain>
    </source>
</reference>
<dbReference type="Proteomes" id="UP000199315">
    <property type="component" value="Unassembled WGS sequence"/>
</dbReference>
<gene>
    <name evidence="1" type="ORF">SAMN05421730_102313</name>
</gene>